<dbReference type="STRING" id="61424.A0A2T9Y968"/>
<dbReference type="EMBL" id="MBFT01000590">
    <property type="protein sequence ID" value="PVU88872.1"/>
    <property type="molecule type" value="Genomic_DNA"/>
</dbReference>
<evidence type="ECO:0000313" key="2">
    <source>
        <dbReference type="Proteomes" id="UP000245699"/>
    </source>
</evidence>
<dbReference type="SUPFAM" id="SSF47954">
    <property type="entry name" value="Cyclin-like"/>
    <property type="match status" value="1"/>
</dbReference>
<sequence length="515" mass="59376">MEEPISDQVEPPEIQSQLPKTKQQLIVELMNKKRAKQRQNASKILNQLETSTIDSNFKQLYKTSNNNVNQFQHFQSDNLGLIPTNSQNTTQHHNSANVFVFNNTDITNETDNRFITNNAENRIHLDSFDQNLPTQQHEDTGKNNKLLSRSQCEPEDYTRLKIGSEKQKLVLASESFKTAKSTKIILTTSDNRNSNFQKLGELALEKLATIEIKKKEHSYMHLLIPKYSTEEYFYRNRNIQKSGDNNSIDSTNKISMRNTKSIGTSQIIENNTGMQGFYNNNGDIRNIINTGPIEYKKTNAENQARLILFDNNRYNPNFIDDPDLDTGLIQRTMLGLTGLIGSIFQFSNNQSLESELNERFSEQHYELHRNGLTINRIRTTKASMLYVSKNMGLDLSTVALAYVYYEKLLVKLLNSYKESSFDQVFGEYSIDYICHICGSIPNSFDLFASICLLLAAKINEPTPTKIVHQLINNLAKRFFINKKHIYEHEFFIFSVLEFSLLVPNREYSPHIDRIT</sequence>
<comment type="caution">
    <text evidence="1">The sequence shown here is derived from an EMBL/GenBank/DDBJ whole genome shotgun (WGS) entry which is preliminary data.</text>
</comment>
<name>A0A2T9Y968_9FUNG</name>
<gene>
    <name evidence="1" type="ORF">BB559_005350</name>
</gene>
<reference evidence="1 2" key="1">
    <citation type="journal article" date="2018" name="MBio">
        <title>Comparative Genomics Reveals the Core Gene Toolbox for the Fungus-Insect Symbiosis.</title>
        <authorList>
            <person name="Wang Y."/>
            <person name="Stata M."/>
            <person name="Wang W."/>
            <person name="Stajich J.E."/>
            <person name="White M.M."/>
            <person name="Moncalvo J.M."/>
        </authorList>
    </citation>
    <scope>NUCLEOTIDE SEQUENCE [LARGE SCALE GENOMIC DNA]</scope>
    <source>
        <strain evidence="1 2">AUS-77-4</strain>
    </source>
</reference>
<evidence type="ECO:0000313" key="1">
    <source>
        <dbReference type="EMBL" id="PVU88872.1"/>
    </source>
</evidence>
<dbReference type="OrthoDB" id="5353095at2759"/>
<accession>A0A2T9Y968</accession>
<proteinExistence type="predicted"/>
<dbReference type="InterPro" id="IPR012388">
    <property type="entry name" value="CABLES1/2"/>
</dbReference>
<organism evidence="1 2">
    <name type="scientific">Furculomyces boomerangus</name>
    <dbReference type="NCBI Taxonomy" id="61424"/>
    <lineage>
        <taxon>Eukaryota</taxon>
        <taxon>Fungi</taxon>
        <taxon>Fungi incertae sedis</taxon>
        <taxon>Zoopagomycota</taxon>
        <taxon>Kickxellomycotina</taxon>
        <taxon>Harpellomycetes</taxon>
        <taxon>Harpellales</taxon>
        <taxon>Harpellaceae</taxon>
        <taxon>Furculomyces</taxon>
    </lineage>
</organism>
<dbReference type="AlphaFoldDB" id="A0A2T9Y968"/>
<dbReference type="Proteomes" id="UP000245699">
    <property type="component" value="Unassembled WGS sequence"/>
</dbReference>
<protein>
    <submittedName>
        <fullName evidence="1">Uncharacterized protein</fullName>
    </submittedName>
</protein>
<dbReference type="GO" id="GO:0051726">
    <property type="term" value="P:regulation of cell cycle"/>
    <property type="evidence" value="ECO:0007669"/>
    <property type="project" value="InterPro"/>
</dbReference>
<dbReference type="PANTHER" id="PTHR22896">
    <property type="entry name" value="CDK5 AND ABL1 ENZYME SUBSTRATE 1"/>
    <property type="match status" value="1"/>
</dbReference>
<dbReference type="Gene3D" id="1.10.472.10">
    <property type="entry name" value="Cyclin-like"/>
    <property type="match status" value="1"/>
</dbReference>
<keyword evidence="2" id="KW-1185">Reference proteome</keyword>
<dbReference type="PANTHER" id="PTHR22896:SF0">
    <property type="entry name" value="CYCLIN N-TERMINAL DOMAIN-CONTAINING PROTEIN"/>
    <property type="match status" value="1"/>
</dbReference>
<dbReference type="InterPro" id="IPR036915">
    <property type="entry name" value="Cyclin-like_sf"/>
</dbReference>